<accession>A0A396JGS2</accession>
<proteinExistence type="inferred from homology"/>
<feature type="region of interest" description="Disordered" evidence="2">
    <location>
        <begin position="1"/>
        <end position="25"/>
    </location>
</feature>
<dbReference type="OrthoDB" id="1303570at2759"/>
<feature type="domain" description="FAF" evidence="4">
    <location>
        <begin position="122"/>
        <end position="175"/>
    </location>
</feature>
<dbReference type="PANTHER" id="PTHR33155">
    <property type="entry name" value="FANTASTIC FOUR-LIKE PROTEIN (DUF3049)"/>
    <property type="match status" value="1"/>
</dbReference>
<evidence type="ECO:0000256" key="3">
    <source>
        <dbReference type="SAM" id="Phobius"/>
    </source>
</evidence>
<dbReference type="PANTHER" id="PTHR33155:SF3">
    <property type="entry name" value="PROTEIN FAF-LIKE, CHLOROPLASTIC"/>
    <property type="match status" value="1"/>
</dbReference>
<keyword evidence="3" id="KW-1133">Transmembrane helix</keyword>
<evidence type="ECO:0000259" key="4">
    <source>
        <dbReference type="Pfam" id="PF11250"/>
    </source>
</evidence>
<evidence type="ECO:0000256" key="1">
    <source>
        <dbReference type="ARBA" id="ARBA00008690"/>
    </source>
</evidence>
<comment type="caution">
    <text evidence="5">The sequence shown here is derived from an EMBL/GenBank/DDBJ whole genome shotgun (WGS) entry which is preliminary data.</text>
</comment>
<feature type="transmembrane region" description="Helical" evidence="3">
    <location>
        <begin position="277"/>
        <end position="296"/>
    </location>
</feature>
<comment type="similarity">
    <text evidence="1">Belongs to the fantastic four family.</text>
</comment>
<organism evidence="5 6">
    <name type="scientific">Medicago truncatula</name>
    <name type="common">Barrel medic</name>
    <name type="synonym">Medicago tribuloides</name>
    <dbReference type="NCBI Taxonomy" id="3880"/>
    <lineage>
        <taxon>Eukaryota</taxon>
        <taxon>Viridiplantae</taxon>
        <taxon>Streptophyta</taxon>
        <taxon>Embryophyta</taxon>
        <taxon>Tracheophyta</taxon>
        <taxon>Spermatophyta</taxon>
        <taxon>Magnoliopsida</taxon>
        <taxon>eudicotyledons</taxon>
        <taxon>Gunneridae</taxon>
        <taxon>Pentapetalae</taxon>
        <taxon>rosids</taxon>
        <taxon>fabids</taxon>
        <taxon>Fabales</taxon>
        <taxon>Fabaceae</taxon>
        <taxon>Papilionoideae</taxon>
        <taxon>50 kb inversion clade</taxon>
        <taxon>NPAAA clade</taxon>
        <taxon>Hologalegina</taxon>
        <taxon>IRL clade</taxon>
        <taxon>Trifolieae</taxon>
        <taxon>Medicago</taxon>
    </lineage>
</organism>
<feature type="compositionally biased region" description="Polar residues" evidence="2">
    <location>
        <begin position="12"/>
        <end position="22"/>
    </location>
</feature>
<keyword evidence="3" id="KW-0472">Membrane</keyword>
<dbReference type="InterPro" id="IPR021410">
    <property type="entry name" value="FAF"/>
</dbReference>
<evidence type="ECO:0000313" key="6">
    <source>
        <dbReference type="Proteomes" id="UP000265566"/>
    </source>
</evidence>
<gene>
    <name evidence="5" type="ORF">MtrunA17_Chr2g0322071</name>
</gene>
<protein>
    <submittedName>
        <fullName evidence="5">Putative The fantastic four family protein</fullName>
    </submittedName>
</protein>
<dbReference type="Gramene" id="rna11733">
    <property type="protein sequence ID" value="RHN75513.1"/>
    <property type="gene ID" value="gene11733"/>
</dbReference>
<evidence type="ECO:0000256" key="2">
    <source>
        <dbReference type="SAM" id="MobiDB-lite"/>
    </source>
</evidence>
<reference evidence="6" key="1">
    <citation type="journal article" date="2018" name="Nat. Plants">
        <title>Whole-genome landscape of Medicago truncatula symbiotic genes.</title>
        <authorList>
            <person name="Pecrix Y."/>
            <person name="Staton S.E."/>
            <person name="Sallet E."/>
            <person name="Lelandais-Briere C."/>
            <person name="Moreau S."/>
            <person name="Carrere S."/>
            <person name="Blein T."/>
            <person name="Jardinaud M.F."/>
            <person name="Latrasse D."/>
            <person name="Zouine M."/>
            <person name="Zahm M."/>
            <person name="Kreplak J."/>
            <person name="Mayjonade B."/>
            <person name="Satge C."/>
            <person name="Perez M."/>
            <person name="Cauet S."/>
            <person name="Marande W."/>
            <person name="Chantry-Darmon C."/>
            <person name="Lopez-Roques C."/>
            <person name="Bouchez O."/>
            <person name="Berard A."/>
            <person name="Debelle F."/>
            <person name="Munos S."/>
            <person name="Bendahmane A."/>
            <person name="Berges H."/>
            <person name="Niebel A."/>
            <person name="Buitink J."/>
            <person name="Frugier F."/>
            <person name="Benhamed M."/>
            <person name="Crespi M."/>
            <person name="Gouzy J."/>
            <person name="Gamas P."/>
        </authorList>
    </citation>
    <scope>NUCLEOTIDE SEQUENCE [LARGE SCALE GENOMIC DNA]</scope>
    <source>
        <strain evidence="6">cv. Jemalong A17</strain>
    </source>
</reference>
<name>A0A396JGS2_MEDTR</name>
<dbReference type="AlphaFoldDB" id="A0A396JGS2"/>
<sequence>MVMLFGSESDRNGSQNGLSSSPMKKYDSTIVTGELDIWSSILTQKKKDEASQSKTPPYIHPLVKNSQNYLSEKSLEMCTEILGSENGSDGFFSSYTSFEDNNSKDGEKLKEKVNMVKKPRCFPPPLPLLFSQSQPLKMRPHRDNGRLFLFLEVVSVPSHNNFLAKRQNGRLILTFANEEEKIVDDFEQHGSLPRSLPLINVVPLIPNDQQNSISNKVIVYRNMNIYQGSNEASKDLQHLFVLSEKNKDYLVHNFGLCKASRATRSFLLRDPCYVHCYLTTLLLFIYSSMSCHFISFKR</sequence>
<dbReference type="InterPro" id="IPR046431">
    <property type="entry name" value="FAF_dom"/>
</dbReference>
<dbReference type="Pfam" id="PF11250">
    <property type="entry name" value="FAF"/>
    <property type="match status" value="1"/>
</dbReference>
<keyword evidence="3" id="KW-0812">Transmembrane</keyword>
<dbReference type="Proteomes" id="UP000265566">
    <property type="component" value="Chromosome 2"/>
</dbReference>
<evidence type="ECO:0000313" key="5">
    <source>
        <dbReference type="EMBL" id="RHN75513.1"/>
    </source>
</evidence>
<dbReference type="EMBL" id="PSQE01000002">
    <property type="protein sequence ID" value="RHN75513.1"/>
    <property type="molecule type" value="Genomic_DNA"/>
</dbReference>